<feature type="region of interest" description="Disordered" evidence="1">
    <location>
        <begin position="72"/>
        <end position="94"/>
    </location>
</feature>
<sequence>MKFVRALIVGAGVSVVSGCASLGVGDSEFSCSGLPEATTCMSAREVYEATAHGGTIYDRDYSGANTVVANDPSSFGGTGPLSKEQRLSGVASTSTSGVQTEQIVRKIEDRYVAPSVPNKPVPIRTPAQVMRVWIAPWEDKNENLKISSYVFTEIEARKWMYDMRGVARGETIQPLQVIRADGDEINVDKRGHRNNRPTFDGSLPAPAQ</sequence>
<comment type="caution">
    <text evidence="2">The sequence shown here is derived from an EMBL/GenBank/DDBJ whole genome shotgun (WGS) entry which is preliminary data.</text>
</comment>
<dbReference type="AlphaFoldDB" id="A0A368X7X5"/>
<dbReference type="Pfam" id="PF09676">
    <property type="entry name" value="TraV"/>
    <property type="match status" value="1"/>
</dbReference>
<dbReference type="NCBIfam" id="TIGR02747">
    <property type="entry name" value="TraV"/>
    <property type="match status" value="1"/>
</dbReference>
<name>A0A368X7X5_MARNT</name>
<dbReference type="RefSeq" id="WP_114435172.1">
    <property type="nucleotide sequence ID" value="NZ_QPJI01000016.1"/>
</dbReference>
<dbReference type="Proteomes" id="UP000253647">
    <property type="component" value="Unassembled WGS sequence"/>
</dbReference>
<accession>A0A368X7X5</accession>
<proteinExistence type="predicted"/>
<evidence type="ECO:0000256" key="1">
    <source>
        <dbReference type="SAM" id="MobiDB-lite"/>
    </source>
</evidence>
<organism evidence="2 3">
    <name type="scientific">Marinobacter nauticus</name>
    <name type="common">Marinobacter hydrocarbonoclasticus</name>
    <name type="synonym">Marinobacter aquaeolei</name>
    <dbReference type="NCBI Taxonomy" id="2743"/>
    <lineage>
        <taxon>Bacteria</taxon>
        <taxon>Pseudomonadati</taxon>
        <taxon>Pseudomonadota</taxon>
        <taxon>Gammaproteobacteria</taxon>
        <taxon>Pseudomonadales</taxon>
        <taxon>Marinobacteraceae</taxon>
        <taxon>Marinobacter</taxon>
    </lineage>
</organism>
<dbReference type="InterPro" id="IPR014118">
    <property type="entry name" value="T4SS_TraV"/>
</dbReference>
<gene>
    <name evidence="2" type="ORF">DET61_116104</name>
</gene>
<reference evidence="2 3" key="1">
    <citation type="submission" date="2018-07" db="EMBL/GenBank/DDBJ databases">
        <title>Freshwater and sediment microbial communities from various areas in North America, analyzing microbe dynamics in response to fracking.</title>
        <authorList>
            <person name="Lamendella R."/>
        </authorList>
    </citation>
    <scope>NUCLEOTIDE SEQUENCE [LARGE SCALE GENOMIC DNA]</scope>
    <source>
        <strain evidence="2 3">105B</strain>
    </source>
</reference>
<evidence type="ECO:0000313" key="2">
    <source>
        <dbReference type="EMBL" id="RCW64063.1"/>
    </source>
</evidence>
<protein>
    <submittedName>
        <fullName evidence="2">Conjugal transfer pilus assembly protein TraV</fullName>
    </submittedName>
</protein>
<dbReference type="PROSITE" id="PS51257">
    <property type="entry name" value="PROKAR_LIPOPROTEIN"/>
    <property type="match status" value="1"/>
</dbReference>
<evidence type="ECO:0000313" key="3">
    <source>
        <dbReference type="Proteomes" id="UP000253647"/>
    </source>
</evidence>
<dbReference type="EMBL" id="QPJI01000016">
    <property type="protein sequence ID" value="RCW64063.1"/>
    <property type="molecule type" value="Genomic_DNA"/>
</dbReference>
<feature type="region of interest" description="Disordered" evidence="1">
    <location>
        <begin position="187"/>
        <end position="208"/>
    </location>
</feature>